<dbReference type="Proteomes" id="UP000783253">
    <property type="component" value="Unassembled WGS sequence"/>
</dbReference>
<reference evidence="2 3" key="1">
    <citation type="submission" date="2021-08" db="EMBL/GenBank/DDBJ databases">
        <title>Comparative Genomics Analysis of the Genus Qipengyuania Reveals Extensive Genetic Diversity and Metabolic Versatility, Including the Description of Fifteen Novel Species.</title>
        <authorList>
            <person name="Liu Y."/>
        </authorList>
    </citation>
    <scope>NUCLEOTIDE SEQUENCE [LARGE SCALE GENOMIC DNA]</scope>
    <source>
        <strain evidence="2 3">1NDH17</strain>
    </source>
</reference>
<evidence type="ECO:0000313" key="3">
    <source>
        <dbReference type="Proteomes" id="UP000783253"/>
    </source>
</evidence>
<keyword evidence="3" id="KW-1185">Reference proteome</keyword>
<feature type="chain" id="PRO_5047095121" evidence="1">
    <location>
        <begin position="25"/>
        <end position="210"/>
    </location>
</feature>
<gene>
    <name evidence="2" type="ORF">K3152_02920</name>
</gene>
<keyword evidence="1" id="KW-0732">Signal</keyword>
<organism evidence="2 3">
    <name type="scientific">Qipengyuania polymorpha</name>
    <dbReference type="NCBI Taxonomy" id="2867234"/>
    <lineage>
        <taxon>Bacteria</taxon>
        <taxon>Pseudomonadati</taxon>
        <taxon>Pseudomonadota</taxon>
        <taxon>Alphaproteobacteria</taxon>
        <taxon>Sphingomonadales</taxon>
        <taxon>Erythrobacteraceae</taxon>
        <taxon>Qipengyuania</taxon>
    </lineage>
</organism>
<feature type="signal peptide" evidence="1">
    <location>
        <begin position="1"/>
        <end position="24"/>
    </location>
</feature>
<accession>A0ABS7IUT8</accession>
<evidence type="ECO:0000256" key="1">
    <source>
        <dbReference type="SAM" id="SignalP"/>
    </source>
</evidence>
<sequence>MRRKQAEFMGALCLIGLMASPATAGLTGYLKLPDIPGESTENAGIEPDEIDVNIAPDEESRAARAEGDVEYFTITLTPAAQGDEHEVEYHIARAANAAPSDDRMIVWSGAAARPAGKRQHRPFRAIKPIDKSSPARAASEVEVMPAPQSDRSGRVRVAAAWDGCKVGAKYPHALLGGGEPVQEYMLVDVTVSECASEHVSLTFEEIKTDY</sequence>
<comment type="caution">
    <text evidence="2">The sequence shown here is derived from an EMBL/GenBank/DDBJ whole genome shotgun (WGS) entry which is preliminary data.</text>
</comment>
<evidence type="ECO:0000313" key="2">
    <source>
        <dbReference type="EMBL" id="MBX7457189.1"/>
    </source>
</evidence>
<dbReference type="EMBL" id="JAIGNK010000001">
    <property type="protein sequence ID" value="MBX7457189.1"/>
    <property type="molecule type" value="Genomic_DNA"/>
</dbReference>
<dbReference type="RefSeq" id="WP_221572519.1">
    <property type="nucleotide sequence ID" value="NZ_JAIGNK010000001.1"/>
</dbReference>
<proteinExistence type="predicted"/>
<name>A0ABS7IUT8_9SPHN</name>
<protein>
    <submittedName>
        <fullName evidence="2">Uncharacterized protein</fullName>
    </submittedName>
</protein>